<dbReference type="Proteomes" id="UP000246722">
    <property type="component" value="Unassembled WGS sequence"/>
</dbReference>
<evidence type="ECO:0000313" key="3">
    <source>
        <dbReference type="Proteomes" id="UP000246722"/>
    </source>
</evidence>
<evidence type="ECO:0008006" key="4">
    <source>
        <dbReference type="Google" id="ProtNLM"/>
    </source>
</evidence>
<feature type="region of interest" description="Disordered" evidence="1">
    <location>
        <begin position="242"/>
        <end position="261"/>
    </location>
</feature>
<evidence type="ECO:0000256" key="1">
    <source>
        <dbReference type="SAM" id="MobiDB-lite"/>
    </source>
</evidence>
<keyword evidence="3" id="KW-1185">Reference proteome</keyword>
<sequence length="261" mass="28636">MVNLTSYGHRIDTVFYSIESIARGAVRPRRLILWLDEADVVADPPPALRRLMERGLEVLWCADYGPHKKQYAYATTMASAELPLVAADDDVLYPRLWLADLLAAHARHPEDVHGHRAHRVEFDGARLAPYKRWSACTGTEASFRTLCTGVSGILYPPALLTALAAEGEEFTRLAPWADDIWVHSVMVRHGFRGRQVAPRQAEYIAIPGTQRGTLYGRNVLGGGNDAQIAACFGPEELSRMRADEPATTAAGRAAEPGAHVG</sequence>
<dbReference type="EMBL" id="QHLY01000013">
    <property type="protein sequence ID" value="PXA65690.1"/>
    <property type="molecule type" value="Genomic_DNA"/>
</dbReference>
<organism evidence="2 3">
    <name type="scientific">Cryobacterium arcticum</name>
    <dbReference type="NCBI Taxonomy" id="670052"/>
    <lineage>
        <taxon>Bacteria</taxon>
        <taxon>Bacillati</taxon>
        <taxon>Actinomycetota</taxon>
        <taxon>Actinomycetes</taxon>
        <taxon>Micrococcales</taxon>
        <taxon>Microbacteriaceae</taxon>
        <taxon>Cryobacterium</taxon>
    </lineage>
</organism>
<comment type="caution">
    <text evidence="2">The sequence shown here is derived from an EMBL/GenBank/DDBJ whole genome shotgun (WGS) entry which is preliminary data.</text>
</comment>
<protein>
    <recommendedName>
        <fullName evidence="4">Glycosyltransferase</fullName>
    </recommendedName>
</protein>
<dbReference type="AlphaFoldDB" id="A0A317ZLC7"/>
<gene>
    <name evidence="2" type="ORF">CTB96_19670</name>
</gene>
<accession>A0A317ZLC7</accession>
<reference evidence="2 3" key="1">
    <citation type="submission" date="2018-05" db="EMBL/GenBank/DDBJ databases">
        <title>Genetic diversity of glacier-inhabiting Cryobacterium bacteria in China and description of Cryobacterium mengkeensis sp. nov. and Arthrobacter glacialis sp. nov.</title>
        <authorList>
            <person name="Liu Q."/>
            <person name="Xin Y.-H."/>
        </authorList>
    </citation>
    <scope>NUCLEOTIDE SEQUENCE [LARGE SCALE GENOMIC DNA]</scope>
    <source>
        <strain evidence="2 3">SK-1</strain>
    </source>
</reference>
<dbReference type="InterPro" id="IPR029044">
    <property type="entry name" value="Nucleotide-diphossugar_trans"/>
</dbReference>
<proteinExistence type="predicted"/>
<dbReference type="SUPFAM" id="SSF53448">
    <property type="entry name" value="Nucleotide-diphospho-sugar transferases"/>
    <property type="match status" value="1"/>
</dbReference>
<evidence type="ECO:0000313" key="2">
    <source>
        <dbReference type="EMBL" id="PXA65690.1"/>
    </source>
</evidence>
<name>A0A317ZLC7_9MICO</name>